<name>A0A1W2AHP9_9SPHI</name>
<gene>
    <name evidence="1" type="ORF">SAMN04488101_101604</name>
</gene>
<evidence type="ECO:0000313" key="1">
    <source>
        <dbReference type="EMBL" id="SMC59971.1"/>
    </source>
</evidence>
<reference evidence="1 2" key="1">
    <citation type="submission" date="2017-04" db="EMBL/GenBank/DDBJ databases">
        <authorList>
            <person name="Afonso C.L."/>
            <person name="Miller P.J."/>
            <person name="Scott M.A."/>
            <person name="Spackman E."/>
            <person name="Goraichik I."/>
            <person name="Dimitrov K.M."/>
            <person name="Suarez D.L."/>
            <person name="Swayne D.E."/>
        </authorList>
    </citation>
    <scope>NUCLEOTIDE SEQUENCE [LARGE SCALE GENOMIC DNA]</scope>
    <source>
        <strain evidence="1 2">DSM 19625</strain>
    </source>
</reference>
<dbReference type="EMBL" id="FWYB01000001">
    <property type="protein sequence ID" value="SMC59971.1"/>
    <property type="molecule type" value="Genomic_DNA"/>
</dbReference>
<dbReference type="STRING" id="475255.SAMN04488101_101604"/>
<dbReference type="OrthoDB" id="655802at2"/>
<dbReference type="PROSITE" id="PS51257">
    <property type="entry name" value="PROKAR_LIPOPROTEIN"/>
    <property type="match status" value="1"/>
</dbReference>
<evidence type="ECO:0008006" key="3">
    <source>
        <dbReference type="Google" id="ProtNLM"/>
    </source>
</evidence>
<sequence>MKNYISKKNIIIAFGMVCIAIASCQKKDYFNDGGISRQSDAEKNMSTYDFLASRKNHMFDSLVKIIDLTNGKALVNQSNITFYACPNSAVMRFQRRFLPSDKQAPRPLSKIGVDTLTMLLKRFILVNNKVSLERAVADKDKAYKDNNTDSLIIYGISGISNAGSSVRTGPDYMTYEHRKVKVIDSINYTAGMQTHNLITANAILHILNDGANFSGGFKLKYFRKNDN</sequence>
<protein>
    <recommendedName>
        <fullName evidence="3">Fasciclin domain-containing protein</fullName>
    </recommendedName>
</protein>
<organism evidence="1 2">
    <name type="scientific">Pedobacter nyackensis</name>
    <dbReference type="NCBI Taxonomy" id="475255"/>
    <lineage>
        <taxon>Bacteria</taxon>
        <taxon>Pseudomonadati</taxon>
        <taxon>Bacteroidota</taxon>
        <taxon>Sphingobacteriia</taxon>
        <taxon>Sphingobacteriales</taxon>
        <taxon>Sphingobacteriaceae</taxon>
        <taxon>Pedobacter</taxon>
    </lineage>
</organism>
<accession>A0A1W2AHP9</accession>
<keyword evidence="2" id="KW-1185">Reference proteome</keyword>
<dbReference type="AlphaFoldDB" id="A0A1W2AHP9"/>
<evidence type="ECO:0000313" key="2">
    <source>
        <dbReference type="Proteomes" id="UP000192678"/>
    </source>
</evidence>
<proteinExistence type="predicted"/>
<dbReference type="RefSeq" id="WP_084287166.1">
    <property type="nucleotide sequence ID" value="NZ_FWYB01000001.1"/>
</dbReference>
<dbReference type="Proteomes" id="UP000192678">
    <property type="component" value="Unassembled WGS sequence"/>
</dbReference>